<dbReference type="InterPro" id="IPR029057">
    <property type="entry name" value="PRTase-like"/>
</dbReference>
<dbReference type="Gene3D" id="3.40.50.2020">
    <property type="match status" value="1"/>
</dbReference>
<dbReference type="RefSeq" id="WP_190239960.1">
    <property type="nucleotide sequence ID" value="NZ_QFGA01000001.1"/>
</dbReference>
<keyword evidence="1" id="KW-0472">Membrane</keyword>
<sequence length="309" mass="36569">MEHMTEYYKCFQDFIGYLILCFLAVVTFFDILDHKGINIPWFSAIQRKREKDNINYIKANTYQCISQIFTEDHNLLMQYKDERIRQFLAQLGLNSEQFEQVKYEIIKLRKSPPMDTWENIRKRLEHICISDFALINQKGIPSVLYNAVNYYVNLTDIMFDNFFAYDLVSMMVNLIESSMDERELSKIDKIVVTTEGNFLLGLKVAERMKKPFVKMRENPKIRQDQYWDGKLNSNENIIFVHDVLVKAEQVIKSINKFPSGINILAFFCLVHRSEWRGLEKLKALNINVYSILTLSDEYIENLLMSRGEE</sequence>
<reference evidence="2 3" key="1">
    <citation type="journal article" date="2018" name="Environ. Microbiol.">
        <title>Novel energy conservation strategies and behaviour of Pelotomaculum schinkii driving syntrophic propionate catabolism.</title>
        <authorList>
            <person name="Hidalgo-Ahumada C.A.P."/>
            <person name="Nobu M.K."/>
            <person name="Narihiro T."/>
            <person name="Tamaki H."/>
            <person name="Liu W.T."/>
            <person name="Kamagata Y."/>
            <person name="Stams A.J.M."/>
            <person name="Imachi H."/>
            <person name="Sousa D.Z."/>
        </authorList>
    </citation>
    <scope>NUCLEOTIDE SEQUENCE [LARGE SCALE GENOMIC DNA]</scope>
    <source>
        <strain evidence="2 3">HH</strain>
    </source>
</reference>
<keyword evidence="1" id="KW-0812">Transmembrane</keyword>
<dbReference type="AlphaFoldDB" id="A0A4Y7RHP6"/>
<feature type="transmembrane region" description="Helical" evidence="1">
    <location>
        <begin position="14"/>
        <end position="32"/>
    </location>
</feature>
<proteinExistence type="predicted"/>
<keyword evidence="2" id="KW-0808">Transferase</keyword>
<keyword evidence="3" id="KW-1185">Reference proteome</keyword>
<dbReference type="GO" id="GO:0016757">
    <property type="term" value="F:glycosyltransferase activity"/>
    <property type="evidence" value="ECO:0007669"/>
    <property type="project" value="UniProtKB-KW"/>
</dbReference>
<name>A0A4Y7RHP6_9FIRM</name>
<dbReference type="EMBL" id="QFGA01000001">
    <property type="protein sequence ID" value="TEB08313.1"/>
    <property type="molecule type" value="Genomic_DNA"/>
</dbReference>
<evidence type="ECO:0000313" key="3">
    <source>
        <dbReference type="Proteomes" id="UP000298324"/>
    </source>
</evidence>
<comment type="caution">
    <text evidence="2">The sequence shown here is derived from an EMBL/GenBank/DDBJ whole genome shotgun (WGS) entry which is preliminary data.</text>
</comment>
<dbReference type="Proteomes" id="UP000298324">
    <property type="component" value="Unassembled WGS sequence"/>
</dbReference>
<gene>
    <name evidence="2" type="ORF">Psch_01873</name>
</gene>
<protein>
    <submittedName>
        <fullName evidence="2">Orotate phosphoribosyltransferase</fullName>
    </submittedName>
</protein>
<evidence type="ECO:0000313" key="2">
    <source>
        <dbReference type="EMBL" id="TEB08313.1"/>
    </source>
</evidence>
<evidence type="ECO:0000256" key="1">
    <source>
        <dbReference type="SAM" id="Phobius"/>
    </source>
</evidence>
<dbReference type="SUPFAM" id="SSF53271">
    <property type="entry name" value="PRTase-like"/>
    <property type="match status" value="1"/>
</dbReference>
<keyword evidence="1" id="KW-1133">Transmembrane helix</keyword>
<keyword evidence="2" id="KW-0328">Glycosyltransferase</keyword>
<accession>A0A4Y7RHP6</accession>
<organism evidence="2 3">
    <name type="scientific">Pelotomaculum schinkii</name>
    <dbReference type="NCBI Taxonomy" id="78350"/>
    <lineage>
        <taxon>Bacteria</taxon>
        <taxon>Bacillati</taxon>
        <taxon>Bacillota</taxon>
        <taxon>Clostridia</taxon>
        <taxon>Eubacteriales</taxon>
        <taxon>Desulfotomaculaceae</taxon>
        <taxon>Pelotomaculum</taxon>
    </lineage>
</organism>